<organism evidence="1 2">
    <name type="scientific">Eumeta variegata</name>
    <name type="common">Bagworm moth</name>
    <name type="synonym">Eumeta japonica</name>
    <dbReference type="NCBI Taxonomy" id="151549"/>
    <lineage>
        <taxon>Eukaryota</taxon>
        <taxon>Metazoa</taxon>
        <taxon>Ecdysozoa</taxon>
        <taxon>Arthropoda</taxon>
        <taxon>Hexapoda</taxon>
        <taxon>Insecta</taxon>
        <taxon>Pterygota</taxon>
        <taxon>Neoptera</taxon>
        <taxon>Endopterygota</taxon>
        <taxon>Lepidoptera</taxon>
        <taxon>Glossata</taxon>
        <taxon>Ditrysia</taxon>
        <taxon>Tineoidea</taxon>
        <taxon>Psychidae</taxon>
        <taxon>Oiketicinae</taxon>
        <taxon>Eumeta</taxon>
    </lineage>
</organism>
<proteinExistence type="predicted"/>
<accession>A0A4C1UCW9</accession>
<keyword evidence="2" id="KW-1185">Reference proteome</keyword>
<name>A0A4C1UCW9_EUMVA</name>
<evidence type="ECO:0000313" key="2">
    <source>
        <dbReference type="Proteomes" id="UP000299102"/>
    </source>
</evidence>
<dbReference type="EMBL" id="BGZK01000154">
    <property type="protein sequence ID" value="GBP23802.1"/>
    <property type="molecule type" value="Genomic_DNA"/>
</dbReference>
<evidence type="ECO:0000313" key="1">
    <source>
        <dbReference type="EMBL" id="GBP23802.1"/>
    </source>
</evidence>
<sequence length="98" mass="10896">MGNSLHLVPPQGRFSVRTTLGRGRRRRFARAFVEISPSRAYQNKHYLHLSSNRGACAREEGPQSLPASICVNDTVVIDPIARSYAESGRRQCATLRTA</sequence>
<comment type="caution">
    <text evidence="1">The sequence shown here is derived from an EMBL/GenBank/DDBJ whole genome shotgun (WGS) entry which is preliminary data.</text>
</comment>
<dbReference type="AlphaFoldDB" id="A0A4C1UCW9"/>
<dbReference type="Proteomes" id="UP000299102">
    <property type="component" value="Unassembled WGS sequence"/>
</dbReference>
<gene>
    <name evidence="1" type="ORF">EVAR_86177_1</name>
</gene>
<reference evidence="1 2" key="1">
    <citation type="journal article" date="2019" name="Commun. Biol.">
        <title>The bagworm genome reveals a unique fibroin gene that provides high tensile strength.</title>
        <authorList>
            <person name="Kono N."/>
            <person name="Nakamura H."/>
            <person name="Ohtoshi R."/>
            <person name="Tomita M."/>
            <person name="Numata K."/>
            <person name="Arakawa K."/>
        </authorList>
    </citation>
    <scope>NUCLEOTIDE SEQUENCE [LARGE SCALE GENOMIC DNA]</scope>
</reference>
<protein>
    <submittedName>
        <fullName evidence="1">Uncharacterized protein</fullName>
    </submittedName>
</protein>